<evidence type="ECO:0000256" key="1">
    <source>
        <dbReference type="RuleBase" id="RU363044"/>
    </source>
</evidence>
<dbReference type="EC" id="5.6.2.3" evidence="1"/>
<keyword evidence="1" id="KW-0378">Hydrolase</keyword>
<dbReference type="Proteomes" id="UP000054359">
    <property type="component" value="Unassembled WGS sequence"/>
</dbReference>
<keyword evidence="1" id="KW-0227">DNA damage</keyword>
<dbReference type="AlphaFoldDB" id="A0A087T432"/>
<gene>
    <name evidence="3" type="ORF">X975_04833</name>
</gene>
<keyword evidence="1" id="KW-0233">DNA recombination</keyword>
<reference evidence="3 4" key="1">
    <citation type="submission" date="2013-11" db="EMBL/GenBank/DDBJ databases">
        <title>Genome sequencing of Stegodyphus mimosarum.</title>
        <authorList>
            <person name="Bechsgaard J."/>
        </authorList>
    </citation>
    <scope>NUCLEOTIDE SEQUENCE [LARGE SCALE GENOMIC DNA]</scope>
</reference>
<comment type="cofactor">
    <cofactor evidence="1">
        <name>Mg(2+)</name>
        <dbReference type="ChEBI" id="CHEBI:18420"/>
    </cofactor>
</comment>
<comment type="catalytic activity">
    <reaction evidence="1">
        <text>ATP + H2O = ADP + phosphate + H(+)</text>
        <dbReference type="Rhea" id="RHEA:13065"/>
        <dbReference type="ChEBI" id="CHEBI:15377"/>
        <dbReference type="ChEBI" id="CHEBI:15378"/>
        <dbReference type="ChEBI" id="CHEBI:30616"/>
        <dbReference type="ChEBI" id="CHEBI:43474"/>
        <dbReference type="ChEBI" id="CHEBI:456216"/>
        <dbReference type="EC" id="5.6.2.3"/>
    </reaction>
</comment>
<evidence type="ECO:0000313" key="3">
    <source>
        <dbReference type="EMBL" id="KFM59871.1"/>
    </source>
</evidence>
<evidence type="ECO:0000313" key="4">
    <source>
        <dbReference type="Proteomes" id="UP000054359"/>
    </source>
</evidence>
<comment type="similarity">
    <text evidence="1">Belongs to the helicase family.</text>
</comment>
<name>A0A087T432_STEMI</name>
<dbReference type="Pfam" id="PF05970">
    <property type="entry name" value="PIF1"/>
    <property type="match status" value="1"/>
</dbReference>
<evidence type="ECO:0000259" key="2">
    <source>
        <dbReference type="Pfam" id="PF05970"/>
    </source>
</evidence>
<keyword evidence="1" id="KW-0234">DNA repair</keyword>
<dbReference type="GO" id="GO:0005524">
    <property type="term" value="F:ATP binding"/>
    <property type="evidence" value="ECO:0007669"/>
    <property type="project" value="UniProtKB-KW"/>
</dbReference>
<dbReference type="PANTHER" id="PTHR10492">
    <property type="match status" value="1"/>
</dbReference>
<dbReference type="GO" id="GO:0000723">
    <property type="term" value="P:telomere maintenance"/>
    <property type="evidence" value="ECO:0007669"/>
    <property type="project" value="InterPro"/>
</dbReference>
<dbReference type="STRING" id="407821.A0A087T432"/>
<sequence length="299" mass="33466">MCAKTVEDLIDLINIRNPTTNVDINKKANPKDLWEKYNDYMSEDILHCMRRLNANPNVQFTSNIYNEALILIEDVCLTIANKSLAELGMIAPNSSGYDIFDREIQRESHFDVNELQTFVRINLPKLVLEQRTTYDTIINAISKKSSGLYFSDAPGGTGKTFLISIILVTIRLQNNIALVIASSGITATILDGGRTAHSALKFKLNMQVIETPTCNISKYSWMGKVLRSCQLIIRDECTMAHKKSLEAHHRTLKDLRGNEQLFGGALILLAGDFRQTLPVIPHSTPADELNASLKSSVLW</sequence>
<dbReference type="Gene3D" id="3.40.50.300">
    <property type="entry name" value="P-loop containing nucleotide triphosphate hydrolases"/>
    <property type="match status" value="1"/>
</dbReference>
<dbReference type="InterPro" id="IPR010285">
    <property type="entry name" value="DNA_helicase_pif1-like_DEAD"/>
</dbReference>
<dbReference type="InterPro" id="IPR027417">
    <property type="entry name" value="P-loop_NTPase"/>
</dbReference>
<accession>A0A087T432</accession>
<dbReference type="GO" id="GO:0016887">
    <property type="term" value="F:ATP hydrolysis activity"/>
    <property type="evidence" value="ECO:0007669"/>
    <property type="project" value="RHEA"/>
</dbReference>
<protein>
    <recommendedName>
        <fullName evidence="1">ATP-dependent DNA helicase</fullName>
        <ecNumber evidence="1">5.6.2.3</ecNumber>
    </recommendedName>
</protein>
<dbReference type="GO" id="GO:0006310">
    <property type="term" value="P:DNA recombination"/>
    <property type="evidence" value="ECO:0007669"/>
    <property type="project" value="UniProtKB-KW"/>
</dbReference>
<proteinExistence type="inferred from homology"/>
<dbReference type="OrthoDB" id="6429791at2759"/>
<keyword evidence="4" id="KW-1185">Reference proteome</keyword>
<keyword evidence="1" id="KW-0547">Nucleotide-binding</keyword>
<keyword evidence="1 3" id="KW-0347">Helicase</keyword>
<dbReference type="SUPFAM" id="SSF52540">
    <property type="entry name" value="P-loop containing nucleoside triphosphate hydrolases"/>
    <property type="match status" value="1"/>
</dbReference>
<dbReference type="EMBL" id="KK113316">
    <property type="protein sequence ID" value="KFM59871.1"/>
    <property type="molecule type" value="Genomic_DNA"/>
</dbReference>
<keyword evidence="1" id="KW-0067">ATP-binding</keyword>
<organism evidence="3 4">
    <name type="scientific">Stegodyphus mimosarum</name>
    <name type="common">African social velvet spider</name>
    <dbReference type="NCBI Taxonomy" id="407821"/>
    <lineage>
        <taxon>Eukaryota</taxon>
        <taxon>Metazoa</taxon>
        <taxon>Ecdysozoa</taxon>
        <taxon>Arthropoda</taxon>
        <taxon>Chelicerata</taxon>
        <taxon>Arachnida</taxon>
        <taxon>Araneae</taxon>
        <taxon>Araneomorphae</taxon>
        <taxon>Entelegynae</taxon>
        <taxon>Eresoidea</taxon>
        <taxon>Eresidae</taxon>
        <taxon>Stegodyphus</taxon>
    </lineage>
</organism>
<dbReference type="GO" id="GO:0043139">
    <property type="term" value="F:5'-3' DNA helicase activity"/>
    <property type="evidence" value="ECO:0007669"/>
    <property type="project" value="UniProtKB-EC"/>
</dbReference>
<dbReference type="GO" id="GO:0006281">
    <property type="term" value="P:DNA repair"/>
    <property type="evidence" value="ECO:0007669"/>
    <property type="project" value="UniProtKB-KW"/>
</dbReference>
<feature type="non-terminal residue" evidence="3">
    <location>
        <position position="299"/>
    </location>
</feature>
<dbReference type="PANTHER" id="PTHR10492:SF95">
    <property type="entry name" value="HELITRON HELICASE-LIKE DOMAIN-CONTAINING PROTEIN"/>
    <property type="match status" value="1"/>
</dbReference>
<feature type="domain" description="DNA helicase Pif1-like DEAD-box helicase" evidence="2">
    <location>
        <begin position="126"/>
        <end position="299"/>
    </location>
</feature>
<dbReference type="OMA" id="NRCANDM"/>